<keyword evidence="1" id="KW-1133">Transmembrane helix</keyword>
<protein>
    <submittedName>
        <fullName evidence="2">Uncharacterized protein</fullName>
    </submittedName>
</protein>
<sequence length="134" mass="15314">MSQDQEERKSYIQSFYTPQEESQSNVVIELENIAEADKPENSFLLKRKIVSKCKATKSIDNQGLLWKILVWYNGLLLLFLLVLLIIAIFTVVYILVGKEEYLIGTLVMGFILSIGILALYLGWNIEKTARGIKN</sequence>
<keyword evidence="3" id="KW-1185">Reference proteome</keyword>
<keyword evidence="1" id="KW-0812">Transmembrane</keyword>
<dbReference type="AlphaFoldDB" id="R0KRY7"/>
<keyword evidence="1" id="KW-0472">Membrane</keyword>
<organism evidence="2 3">
    <name type="scientific">Nosema bombycis (strain CQ1 / CVCC 102059)</name>
    <name type="common">Microsporidian parasite</name>
    <name type="synonym">Pebrine of silkworm</name>
    <dbReference type="NCBI Taxonomy" id="578461"/>
    <lineage>
        <taxon>Eukaryota</taxon>
        <taxon>Fungi</taxon>
        <taxon>Fungi incertae sedis</taxon>
        <taxon>Microsporidia</taxon>
        <taxon>Nosematidae</taxon>
        <taxon>Nosema</taxon>
    </lineage>
</organism>
<reference evidence="2 3" key="1">
    <citation type="journal article" date="2013" name="BMC Genomics">
        <title>Comparative genomics of parasitic silkworm microsporidia reveal an association between genome expansion and host adaptation.</title>
        <authorList>
            <person name="Pan G."/>
            <person name="Xu J."/>
            <person name="Li T."/>
            <person name="Xia Q."/>
            <person name="Liu S.L."/>
            <person name="Zhang G."/>
            <person name="Li S."/>
            <person name="Li C."/>
            <person name="Liu H."/>
            <person name="Yang L."/>
            <person name="Liu T."/>
            <person name="Zhang X."/>
            <person name="Wu Z."/>
            <person name="Fan W."/>
            <person name="Dang X."/>
            <person name="Xiang H."/>
            <person name="Tao M."/>
            <person name="Li Y."/>
            <person name="Hu J."/>
            <person name="Li Z."/>
            <person name="Lin L."/>
            <person name="Luo J."/>
            <person name="Geng L."/>
            <person name="Wang L."/>
            <person name="Long M."/>
            <person name="Wan Y."/>
            <person name="He N."/>
            <person name="Zhang Z."/>
            <person name="Lu C."/>
            <person name="Keeling P.J."/>
            <person name="Wang J."/>
            <person name="Xiang Z."/>
            <person name="Zhou Z."/>
        </authorList>
    </citation>
    <scope>NUCLEOTIDE SEQUENCE [LARGE SCALE GENOMIC DNA]</scope>
    <source>
        <strain evidence="3">CQ1 / CVCC 102059</strain>
    </source>
</reference>
<evidence type="ECO:0000256" key="1">
    <source>
        <dbReference type="SAM" id="Phobius"/>
    </source>
</evidence>
<proteinExistence type="predicted"/>
<evidence type="ECO:0000313" key="3">
    <source>
        <dbReference type="Proteomes" id="UP000016927"/>
    </source>
</evidence>
<dbReference type="VEuPathDB" id="MicrosporidiaDB:NBO_287g0001"/>
<dbReference type="Proteomes" id="UP000016927">
    <property type="component" value="Unassembled WGS sequence"/>
</dbReference>
<dbReference type="EMBL" id="KB909195">
    <property type="protein sequence ID" value="EOB12967.1"/>
    <property type="molecule type" value="Genomic_DNA"/>
</dbReference>
<accession>R0KRY7</accession>
<gene>
    <name evidence="2" type="ORF">NBO_287g0001</name>
</gene>
<dbReference type="HOGENOM" id="CLU_130529_0_0_1"/>
<feature type="transmembrane region" description="Helical" evidence="1">
    <location>
        <begin position="101"/>
        <end position="123"/>
    </location>
</feature>
<evidence type="ECO:0000313" key="2">
    <source>
        <dbReference type="EMBL" id="EOB12967.1"/>
    </source>
</evidence>
<name>R0KRY7_NOSB1</name>
<feature type="transmembrane region" description="Helical" evidence="1">
    <location>
        <begin position="69"/>
        <end position="95"/>
    </location>
</feature>